<evidence type="ECO:0000256" key="1">
    <source>
        <dbReference type="ARBA" id="ARBA00004123"/>
    </source>
</evidence>
<keyword evidence="4" id="KW-0234">DNA repair</keyword>
<dbReference type="GO" id="GO:0051604">
    <property type="term" value="P:protein maturation"/>
    <property type="evidence" value="ECO:0007669"/>
    <property type="project" value="UniProtKB-UniRule"/>
</dbReference>
<comment type="function">
    <text evidence="4">Key component of the cytosolic iron-sulfur protein assembly (CIA) complex, a multiprotein complex that mediates the incorporation of iron-sulfur cluster into apoproteins specifically involved in DNA metabolism and genomic integrity. In the CIA complex, MMS19 acts as an adapter between early-acting CIA components and a subset of cellular target iron-sulfur proteins.</text>
</comment>
<sequence length="1194" mass="130936">MSDFKGWALQYVLADDEVTRQDAVTRTNVALSSASVRSTAILAWVQSIDPWMPAALSSTGVPQDDDAVGESEFDVIARAKALDYLADTLSIMDKTLLRAEQVNLLAVFFGRLFTVDHKAGILAAAKALRQLATMKGFKPDMGESVIQSVAAMRDDFRLQPPQTRLEVYALLQALISHEEVSNQLQHTYGTAGGFALDLLQLCNHERDPSCLLQWFGILQGLLRSFNFSSDVDEELFKSFSAYFPISMRSSVNPAGVTVDDLKLSLRTCFSASEKLAKLSLPFLIQKLDQGDAITVPVDILKTLDSCLERYQHPSRGIAPFANQIWNSLKYEVRNGEVHEILNSTLGVMRTLSSRLATMPLSTPAVVAQDQGPLEKFTTTVMGDCLEDLANPSYAKQAGLLLESVMGAHAKSLALMLPSTLDAIAANLRDPRTSGHARTCLGFLASLLDSRARLVRASAPGADQSGSFRDLGALDSLVLERVYATLTRSWKDNNVENPDTDHVATLKETARGLAALACQPGAQAVASASVLLCSDRECDQICAMISDRIVNIFNLASSPDTGLRKELADVVVVALRDIVGFYPSGYSTMLQRAMPSIQDRRWGDRPSRSSLDMLKTLLLRLSYIGCSSLPSSGHPLQHLRSFVLSTQQLTFSYLDQRVPFDIPTIAVSAVYNALMLFRDACHCKGFLVRRGMITDSWARLTAGFDYPSPELPLTTSQLAPESGSESGNETDQAATSDIFREYLECSLSVLIQFYHRATAYVADPAPGPRLSLDFRNADNNPSAAIAHDIDLQDIYLHQLADMATFVVRDIELEEQQSLQIPEEAFNLFGAGHPPTTWLSPHDDGRANVLSLGLLRGLRTFPSSQTPELEVFAERILHDVTTAEAFPERTQKVRDCILTVIANKWIPGSSVSAPARQAWKAVISSLESAAQEASTGMRLERYLRILAVLAGAIARRDKDIDQLATLVSALPASFGHGEYMARRLEDLVSCKDRLEPENHAVIKPLYKQWFYVRFASSKLQSSFPITQEKPEGEVQAIAVIRILKHMDFCVYEEDIETVIRVAIAGVSSLHNYGDIEAALDVLREVLKHSPGTMKGQIKAVVSGAIEALKCGLKQSPGLVAGLEIPARFRREGSPARCRDAVLLLLKDLAQSFDEGLLGQYSASMSRVLGDACGDPVREVRQSALAARRSWARISQH</sequence>
<organism evidence="7">
    <name type="scientific">Gaeumannomyces tritici (strain R3-111a-1)</name>
    <name type="common">Wheat and barley take-all root rot fungus</name>
    <name type="synonym">Gaeumannomyces graminis var. tritici</name>
    <dbReference type="NCBI Taxonomy" id="644352"/>
    <lineage>
        <taxon>Eukaryota</taxon>
        <taxon>Fungi</taxon>
        <taxon>Dikarya</taxon>
        <taxon>Ascomycota</taxon>
        <taxon>Pezizomycotina</taxon>
        <taxon>Sordariomycetes</taxon>
        <taxon>Sordariomycetidae</taxon>
        <taxon>Magnaporthales</taxon>
        <taxon>Magnaporthaceae</taxon>
        <taxon>Gaeumannomyces</taxon>
    </lineage>
</organism>
<comment type="subcellular location">
    <subcellularLocation>
        <location evidence="1 4">Nucleus</location>
    </subcellularLocation>
</comment>
<feature type="domain" description="MMS19 C-terminal" evidence="5">
    <location>
        <begin position="788"/>
        <end position="1100"/>
    </location>
</feature>
<keyword evidence="3 4" id="KW-0539">Nucleus</keyword>
<dbReference type="InterPro" id="IPR024687">
    <property type="entry name" value="MMS19_C"/>
</dbReference>
<proteinExistence type="inferred from homology"/>
<dbReference type="SUPFAM" id="SSF48371">
    <property type="entry name" value="ARM repeat"/>
    <property type="match status" value="1"/>
</dbReference>
<accession>J3PCZ7</accession>
<evidence type="ECO:0000256" key="4">
    <source>
        <dbReference type="RuleBase" id="RU367072"/>
    </source>
</evidence>
<dbReference type="GO" id="GO:0016226">
    <property type="term" value="P:iron-sulfur cluster assembly"/>
    <property type="evidence" value="ECO:0007669"/>
    <property type="project" value="UniProtKB-UniRule"/>
</dbReference>
<evidence type="ECO:0000256" key="3">
    <source>
        <dbReference type="ARBA" id="ARBA00023242"/>
    </source>
</evidence>
<keyword evidence="2" id="KW-0677">Repeat</keyword>
<dbReference type="EMBL" id="GL385401">
    <property type="protein sequence ID" value="EJT70342.1"/>
    <property type="molecule type" value="Genomic_DNA"/>
</dbReference>
<dbReference type="GeneID" id="20351828"/>
<dbReference type="InterPro" id="IPR039920">
    <property type="entry name" value="MMS19"/>
</dbReference>
<dbReference type="eggNOG" id="KOG1967">
    <property type="taxonomic scope" value="Eukaryota"/>
</dbReference>
<evidence type="ECO:0000313" key="8">
    <source>
        <dbReference type="EnsemblFungi" id="EJT70342"/>
    </source>
</evidence>
<evidence type="ECO:0000259" key="6">
    <source>
        <dbReference type="Pfam" id="PF14500"/>
    </source>
</evidence>
<dbReference type="HOGENOM" id="CLU_007956_0_0_1"/>
<dbReference type="VEuPathDB" id="FungiDB:GGTG_11370"/>
<comment type="similarity">
    <text evidence="4">Belongs to the MET18/MMS19 family.</text>
</comment>
<reference evidence="7" key="2">
    <citation type="submission" date="2010-07" db="EMBL/GenBank/DDBJ databases">
        <authorList>
            <consortium name="The Broad Institute Genome Sequencing Platform"/>
            <consortium name="Broad Institute Genome Sequencing Center for Infectious Disease"/>
            <person name="Ma L.-J."/>
            <person name="Dead R."/>
            <person name="Young S."/>
            <person name="Zeng Q."/>
            <person name="Koehrsen M."/>
            <person name="Alvarado L."/>
            <person name="Berlin A."/>
            <person name="Chapman S.B."/>
            <person name="Chen Z."/>
            <person name="Freedman E."/>
            <person name="Gellesch M."/>
            <person name="Goldberg J."/>
            <person name="Griggs A."/>
            <person name="Gujja S."/>
            <person name="Heilman E.R."/>
            <person name="Heiman D."/>
            <person name="Hepburn T."/>
            <person name="Howarth C."/>
            <person name="Jen D."/>
            <person name="Larson L."/>
            <person name="Mehta T."/>
            <person name="Neiman D."/>
            <person name="Pearson M."/>
            <person name="Roberts A."/>
            <person name="Saif S."/>
            <person name="Shea T."/>
            <person name="Shenoy N."/>
            <person name="Sisk P."/>
            <person name="Stolte C."/>
            <person name="Sykes S."/>
            <person name="Walk T."/>
            <person name="White J."/>
            <person name="Yandava C."/>
            <person name="Haas B."/>
            <person name="Nusbaum C."/>
            <person name="Birren B."/>
        </authorList>
    </citation>
    <scope>NUCLEOTIDE SEQUENCE</scope>
    <source>
        <strain evidence="7">R3-111a-1</strain>
    </source>
</reference>
<dbReference type="EnsemblFungi" id="EJT70342">
    <property type="protein sequence ID" value="EJT70342"/>
    <property type="gene ID" value="GGTG_11370"/>
</dbReference>
<evidence type="ECO:0000259" key="5">
    <source>
        <dbReference type="Pfam" id="PF12460"/>
    </source>
</evidence>
<feature type="domain" description="MMS19 N-terminal" evidence="6">
    <location>
        <begin position="74"/>
        <end position="332"/>
    </location>
</feature>
<reference evidence="9" key="1">
    <citation type="submission" date="2010-07" db="EMBL/GenBank/DDBJ databases">
        <title>The genome sequence of Gaeumannomyces graminis var. tritici strain R3-111a-1.</title>
        <authorList>
            <consortium name="The Broad Institute Genome Sequencing Platform"/>
            <person name="Ma L.-J."/>
            <person name="Dead R."/>
            <person name="Young S."/>
            <person name="Zeng Q."/>
            <person name="Koehrsen M."/>
            <person name="Alvarado L."/>
            <person name="Berlin A."/>
            <person name="Chapman S.B."/>
            <person name="Chen Z."/>
            <person name="Freedman E."/>
            <person name="Gellesch M."/>
            <person name="Goldberg J."/>
            <person name="Griggs A."/>
            <person name="Gujja S."/>
            <person name="Heilman E.R."/>
            <person name="Heiman D."/>
            <person name="Hepburn T."/>
            <person name="Howarth C."/>
            <person name="Jen D."/>
            <person name="Larson L."/>
            <person name="Mehta T."/>
            <person name="Neiman D."/>
            <person name="Pearson M."/>
            <person name="Roberts A."/>
            <person name="Saif S."/>
            <person name="Shea T."/>
            <person name="Shenoy N."/>
            <person name="Sisk P."/>
            <person name="Stolte C."/>
            <person name="Sykes S."/>
            <person name="Walk T."/>
            <person name="White J."/>
            <person name="Yandava C."/>
            <person name="Haas B."/>
            <person name="Nusbaum C."/>
            <person name="Birren B."/>
        </authorList>
    </citation>
    <scope>NUCLEOTIDE SEQUENCE [LARGE SCALE GENOMIC DNA]</scope>
    <source>
        <strain evidence="9">R3-111a-1</strain>
    </source>
</reference>
<dbReference type="InterPro" id="IPR029240">
    <property type="entry name" value="MMS19_N"/>
</dbReference>
<dbReference type="GO" id="GO:0006281">
    <property type="term" value="P:DNA repair"/>
    <property type="evidence" value="ECO:0007669"/>
    <property type="project" value="UniProtKB-UniRule"/>
</dbReference>
<dbReference type="GO" id="GO:0005634">
    <property type="term" value="C:nucleus"/>
    <property type="evidence" value="ECO:0007669"/>
    <property type="project" value="UniProtKB-SubCell"/>
</dbReference>
<reference evidence="7" key="3">
    <citation type="submission" date="2010-09" db="EMBL/GenBank/DDBJ databases">
        <title>Annotation of Gaeumannomyces graminis var. tritici R3-111a-1.</title>
        <authorList>
            <consortium name="The Broad Institute Genome Sequencing Platform"/>
            <person name="Ma L.-J."/>
            <person name="Dead R."/>
            <person name="Young S.K."/>
            <person name="Zeng Q."/>
            <person name="Gargeya S."/>
            <person name="Fitzgerald M."/>
            <person name="Haas B."/>
            <person name="Abouelleil A."/>
            <person name="Alvarado L."/>
            <person name="Arachchi H.M."/>
            <person name="Berlin A."/>
            <person name="Brown A."/>
            <person name="Chapman S.B."/>
            <person name="Chen Z."/>
            <person name="Dunbar C."/>
            <person name="Freedman E."/>
            <person name="Gearin G."/>
            <person name="Gellesch M."/>
            <person name="Goldberg J."/>
            <person name="Griggs A."/>
            <person name="Gujja S."/>
            <person name="Heiman D."/>
            <person name="Howarth C."/>
            <person name="Larson L."/>
            <person name="Lui A."/>
            <person name="MacDonald P.J.P."/>
            <person name="Mehta T."/>
            <person name="Montmayeur A."/>
            <person name="Murphy C."/>
            <person name="Neiman D."/>
            <person name="Pearson M."/>
            <person name="Priest M."/>
            <person name="Roberts A."/>
            <person name="Saif S."/>
            <person name="Shea T."/>
            <person name="Shenoy N."/>
            <person name="Sisk P."/>
            <person name="Stolte C."/>
            <person name="Sykes S."/>
            <person name="Yandava C."/>
            <person name="Wortman J."/>
            <person name="Nusbaum C."/>
            <person name="Birren B."/>
        </authorList>
    </citation>
    <scope>NUCLEOTIDE SEQUENCE</scope>
    <source>
        <strain evidence="7">R3-111a-1</strain>
    </source>
</reference>
<evidence type="ECO:0000256" key="2">
    <source>
        <dbReference type="ARBA" id="ARBA00022737"/>
    </source>
</evidence>
<dbReference type="AlphaFoldDB" id="J3PCZ7"/>
<gene>
    <name evidence="8" type="primary">20351828</name>
    <name evidence="7" type="ORF">GGTG_11370</name>
</gene>
<dbReference type="InterPro" id="IPR016024">
    <property type="entry name" value="ARM-type_fold"/>
</dbReference>
<dbReference type="RefSeq" id="XP_009227520.1">
    <property type="nucleotide sequence ID" value="XM_009229256.1"/>
</dbReference>
<keyword evidence="9" id="KW-1185">Reference proteome</keyword>
<reference evidence="8" key="4">
    <citation type="journal article" date="2015" name="G3 (Bethesda)">
        <title>Genome sequences of three phytopathogenic species of the Magnaporthaceae family of fungi.</title>
        <authorList>
            <person name="Okagaki L.H."/>
            <person name="Nunes C.C."/>
            <person name="Sailsbery J."/>
            <person name="Clay B."/>
            <person name="Brown D."/>
            <person name="John T."/>
            <person name="Oh Y."/>
            <person name="Young N."/>
            <person name="Fitzgerald M."/>
            <person name="Haas B.J."/>
            <person name="Zeng Q."/>
            <person name="Young S."/>
            <person name="Adiconis X."/>
            <person name="Fan L."/>
            <person name="Levin J.Z."/>
            <person name="Mitchell T.K."/>
            <person name="Okubara P.A."/>
            <person name="Farman M.L."/>
            <person name="Kohn L.M."/>
            <person name="Birren B."/>
            <person name="Ma L.-J."/>
            <person name="Dean R.A."/>
        </authorList>
    </citation>
    <scope>NUCLEOTIDE SEQUENCE</scope>
    <source>
        <strain evidence="8">R3-111a-1</strain>
    </source>
</reference>
<evidence type="ECO:0000313" key="9">
    <source>
        <dbReference type="Proteomes" id="UP000006039"/>
    </source>
</evidence>
<dbReference type="Proteomes" id="UP000006039">
    <property type="component" value="Unassembled WGS sequence"/>
</dbReference>
<dbReference type="Pfam" id="PF14500">
    <property type="entry name" value="MMS19_N"/>
    <property type="match status" value="1"/>
</dbReference>
<evidence type="ECO:0000313" key="7">
    <source>
        <dbReference type="EMBL" id="EJT70342.1"/>
    </source>
</evidence>
<dbReference type="Pfam" id="PF12460">
    <property type="entry name" value="MMS19_C"/>
    <property type="match status" value="1"/>
</dbReference>
<dbReference type="STRING" id="644352.J3PCZ7"/>
<dbReference type="PANTHER" id="PTHR12891">
    <property type="entry name" value="DNA REPAIR/TRANSCRIPTION PROTEIN MET18/MMS19"/>
    <property type="match status" value="1"/>
</dbReference>
<dbReference type="PANTHER" id="PTHR12891:SF0">
    <property type="entry name" value="MMS19 NUCLEOTIDE EXCISION REPAIR PROTEIN HOMOLOG"/>
    <property type="match status" value="1"/>
</dbReference>
<reference evidence="8" key="5">
    <citation type="submission" date="2018-04" db="UniProtKB">
        <authorList>
            <consortium name="EnsemblFungi"/>
        </authorList>
    </citation>
    <scope>IDENTIFICATION</scope>
    <source>
        <strain evidence="8">R3-111a-1</strain>
    </source>
</reference>
<dbReference type="OrthoDB" id="342900at2759"/>
<name>J3PCZ7_GAET3</name>
<keyword evidence="4" id="KW-0227">DNA damage</keyword>
<dbReference type="GO" id="GO:0097361">
    <property type="term" value="C:cytosolic [4Fe-4S] assembly targeting complex"/>
    <property type="evidence" value="ECO:0007669"/>
    <property type="project" value="UniProtKB-UniRule"/>
</dbReference>
<protein>
    <recommendedName>
        <fullName evidence="4">MMS19 nucleotide excision repair protein</fullName>
    </recommendedName>
</protein>